<evidence type="ECO:0000256" key="2">
    <source>
        <dbReference type="ARBA" id="ARBA00022475"/>
    </source>
</evidence>
<comment type="similarity">
    <text evidence="10">Belongs to the acyltransferase CrtO family.</text>
</comment>
<evidence type="ECO:0000256" key="7">
    <source>
        <dbReference type="ARBA" id="ARBA00023136"/>
    </source>
</evidence>
<comment type="caution">
    <text evidence="14">The sequence shown here is derived from an EMBL/GenBank/DDBJ whole genome shotgun (WGS) entry which is preliminary data.</text>
</comment>
<keyword evidence="2" id="KW-1003">Cell membrane</keyword>
<dbReference type="InterPro" id="IPR044021">
    <property type="entry name" value="CrtO"/>
</dbReference>
<name>A0ABU6MMA8_9BACI</name>
<keyword evidence="15" id="KW-1185">Reference proteome</keyword>
<dbReference type="Proteomes" id="UP001341444">
    <property type="component" value="Unassembled WGS sequence"/>
</dbReference>
<evidence type="ECO:0000256" key="8">
    <source>
        <dbReference type="ARBA" id="ARBA00023315"/>
    </source>
</evidence>
<evidence type="ECO:0000256" key="4">
    <source>
        <dbReference type="ARBA" id="ARBA00022692"/>
    </source>
</evidence>
<evidence type="ECO:0000256" key="10">
    <source>
        <dbReference type="ARBA" id="ARBA00023603"/>
    </source>
</evidence>
<evidence type="ECO:0000256" key="12">
    <source>
        <dbReference type="ARBA" id="ARBA00025324"/>
    </source>
</evidence>
<evidence type="ECO:0000256" key="5">
    <source>
        <dbReference type="ARBA" id="ARBA00022729"/>
    </source>
</evidence>
<evidence type="ECO:0000313" key="14">
    <source>
        <dbReference type="EMBL" id="MED1204195.1"/>
    </source>
</evidence>
<keyword evidence="6 13" id="KW-1133">Transmembrane helix</keyword>
<evidence type="ECO:0000256" key="9">
    <source>
        <dbReference type="ARBA" id="ARBA00023588"/>
    </source>
</evidence>
<gene>
    <name evidence="14" type="ORF">P4T90_14195</name>
</gene>
<comment type="pathway">
    <text evidence="9">Carotenoid biosynthesis; staphyloxanthin biosynthesis; staphyloxanthin from farnesyl diphosphate: step 5/5.</text>
</comment>
<keyword evidence="4 13" id="KW-0812">Transmembrane</keyword>
<evidence type="ECO:0000256" key="3">
    <source>
        <dbReference type="ARBA" id="ARBA00022679"/>
    </source>
</evidence>
<comment type="subcellular location">
    <subcellularLocation>
        <location evidence="1">Cell membrane</location>
        <topology evidence="1">Single-pass membrane protein</topology>
    </subcellularLocation>
</comment>
<evidence type="ECO:0000256" key="1">
    <source>
        <dbReference type="ARBA" id="ARBA00004162"/>
    </source>
</evidence>
<feature type="transmembrane region" description="Helical" evidence="13">
    <location>
        <begin position="6"/>
        <end position="27"/>
    </location>
</feature>
<evidence type="ECO:0000256" key="13">
    <source>
        <dbReference type="SAM" id="Phobius"/>
    </source>
</evidence>
<organism evidence="14 15">
    <name type="scientific">Heyndrickxia acidicola</name>
    <dbReference type="NCBI Taxonomy" id="209389"/>
    <lineage>
        <taxon>Bacteria</taxon>
        <taxon>Bacillati</taxon>
        <taxon>Bacillota</taxon>
        <taxon>Bacilli</taxon>
        <taxon>Bacillales</taxon>
        <taxon>Bacillaceae</taxon>
        <taxon>Heyndrickxia</taxon>
    </lineage>
</organism>
<evidence type="ECO:0000256" key="6">
    <source>
        <dbReference type="ARBA" id="ARBA00022989"/>
    </source>
</evidence>
<dbReference type="Pfam" id="PF18927">
    <property type="entry name" value="CrtO"/>
    <property type="match status" value="1"/>
</dbReference>
<reference evidence="14 15" key="1">
    <citation type="submission" date="2023-03" db="EMBL/GenBank/DDBJ databases">
        <title>Bacillus Genome Sequencing.</title>
        <authorList>
            <person name="Dunlap C."/>
        </authorList>
    </citation>
    <scope>NUCLEOTIDE SEQUENCE [LARGE SCALE GENOMIC DNA]</scope>
    <source>
        <strain evidence="14 15">B-23453</strain>
    </source>
</reference>
<dbReference type="EMBL" id="JARMAB010000020">
    <property type="protein sequence ID" value="MED1204195.1"/>
    <property type="molecule type" value="Genomic_DNA"/>
</dbReference>
<proteinExistence type="inferred from homology"/>
<comment type="function">
    <text evidence="12">Catalyzes the acylation of glycosyl-4,4'-diaponeurosporenoate, i.e. the esterification of glucose at the C6'' position with the carboxyl group of the C(15) fatty acid 12-methyltetradecanoic acid, to yield staphyloxanthin. This is the last step in the biosynthesis of this orange pigment, present in most staphylococci strains.</text>
</comment>
<keyword evidence="5" id="KW-0732">Signal</keyword>
<keyword evidence="8" id="KW-0012">Acyltransferase</keyword>
<evidence type="ECO:0000256" key="11">
    <source>
        <dbReference type="ARBA" id="ARBA00023667"/>
    </source>
</evidence>
<feature type="transmembrane region" description="Helical" evidence="13">
    <location>
        <begin position="121"/>
        <end position="140"/>
    </location>
</feature>
<accession>A0ABU6MMA8</accession>
<keyword evidence="3" id="KW-0808">Transferase</keyword>
<evidence type="ECO:0000313" key="15">
    <source>
        <dbReference type="Proteomes" id="UP001341444"/>
    </source>
</evidence>
<protein>
    <recommendedName>
        <fullName evidence="11">Glycosyl-4,4'-diaponeurosporenoate acyltransferase</fullName>
    </recommendedName>
</protein>
<sequence length="162" mass="18963">MPWIAFKITIINTAFWLVCCFGMAWLVRLFPKSLYHPANGLFKEKSFERKLYKKMNVAVWKDKLPEWGKLLSFEKKNLHKDITLAYIDQFILETCYAEAGHLGMAAAGFACIFINSSTNFLMALSFAIANVCIQLPFILIQRYNRPRLLRLRMKYNKKATFY</sequence>
<dbReference type="RefSeq" id="WP_066264034.1">
    <property type="nucleotide sequence ID" value="NZ_JARMAB010000020.1"/>
</dbReference>
<keyword evidence="7 13" id="KW-0472">Membrane</keyword>